<dbReference type="Proteomes" id="UP000600139">
    <property type="component" value="Unassembled WGS sequence"/>
</dbReference>
<name>A0A934R2W9_9BACT</name>
<organism evidence="1 2">
    <name type="scientific">Luteolibacter yonseiensis</name>
    <dbReference type="NCBI Taxonomy" id="1144680"/>
    <lineage>
        <taxon>Bacteria</taxon>
        <taxon>Pseudomonadati</taxon>
        <taxon>Verrucomicrobiota</taxon>
        <taxon>Verrucomicrobiia</taxon>
        <taxon>Verrucomicrobiales</taxon>
        <taxon>Verrucomicrobiaceae</taxon>
        <taxon>Luteolibacter</taxon>
    </lineage>
</organism>
<reference evidence="1" key="1">
    <citation type="submission" date="2021-01" db="EMBL/GenBank/DDBJ databases">
        <title>Modified the classification status of verrucomicrobia.</title>
        <authorList>
            <person name="Feng X."/>
        </authorList>
    </citation>
    <scope>NUCLEOTIDE SEQUENCE</scope>
    <source>
        <strain evidence="1">JCM 18052</strain>
    </source>
</reference>
<accession>A0A934R2W9</accession>
<gene>
    <name evidence="1" type="ORF">JIN84_05715</name>
</gene>
<dbReference type="RefSeq" id="WP_200350068.1">
    <property type="nucleotide sequence ID" value="NZ_BAABHZ010000005.1"/>
</dbReference>
<evidence type="ECO:0000313" key="2">
    <source>
        <dbReference type="Proteomes" id="UP000600139"/>
    </source>
</evidence>
<keyword evidence="2" id="KW-1185">Reference proteome</keyword>
<dbReference type="AlphaFoldDB" id="A0A934R2W9"/>
<evidence type="ECO:0000313" key="1">
    <source>
        <dbReference type="EMBL" id="MBK1815098.1"/>
    </source>
</evidence>
<comment type="caution">
    <text evidence="1">The sequence shown here is derived from an EMBL/GenBank/DDBJ whole genome shotgun (WGS) entry which is preliminary data.</text>
</comment>
<sequence length="121" mass="14020">MGYDIYITRRDTWYDDEGPEITPEEWKAVVDADPRLILLDQDPENPLNAKMHSTPNPYHGVRYFHYNTSDIRVKKPNKETLLKMLHIAKILGARVIGEADEIYAEDGTPDKATQYTVRDGW</sequence>
<proteinExistence type="predicted"/>
<protein>
    <submittedName>
        <fullName evidence="1">Uncharacterized protein</fullName>
    </submittedName>
</protein>
<dbReference type="EMBL" id="JAENIK010000005">
    <property type="protein sequence ID" value="MBK1815098.1"/>
    <property type="molecule type" value="Genomic_DNA"/>
</dbReference>